<feature type="region of interest" description="Disordered" evidence="2">
    <location>
        <begin position="1"/>
        <end position="416"/>
    </location>
</feature>
<gene>
    <name evidence="3" type="ORF">FA10DRAFT_12290</name>
</gene>
<evidence type="ECO:0000256" key="2">
    <source>
        <dbReference type="SAM" id="MobiDB-lite"/>
    </source>
</evidence>
<dbReference type="OrthoDB" id="20086at2759"/>
<feature type="region of interest" description="Disordered" evidence="2">
    <location>
        <begin position="668"/>
        <end position="700"/>
    </location>
</feature>
<feature type="compositionally biased region" description="Low complexity" evidence="2">
    <location>
        <begin position="142"/>
        <end position="151"/>
    </location>
</feature>
<accession>A0A316YWH0</accession>
<sequence length="1035" mass="107002">MMAESSGTLSPSGGGGAVGARRHQRQRSSVSVKKRISKADNDEAPDNALSAPNPATTPTHSSSVGSLGESPFPSISSTLHVQETKDVRPPPRDPTSTKKLLPSPKEDSEEAENRASMDGDYFSTSAPFFPSKVLSSPERRQSAMPAAASPPRAKEEEGVSNGAEAKVGDESVGAPDVATTRTELDLFDDDDEDNTISPGPVPTHAEAQRKTAFPTPSAPVVAPALPPKDDKNESESAPSVPQKPLQRSNSSSTSSATASPVITGYTTPRSGRTMGSPSSSIGRVSGGQKRLSLLTGGGPPSSSSSVDSAYGGRAYSSRPPDRSASPSTPTVSRRTSILGSKRMSLAYIPSPATSAARPFGQGDLGPTTPSSSSSLGYVGSRGTSTPKTGPTPTSVDSAQSPSALGARRKEDGDTVMTQHKDMLARIAEKERRCLEMREALTKEEEDLRELRREWQASVHRELANESVTTSPTASRNKGALARAASSSISSMSSMPSHEGEGMHTRDNSLSTTTAPTTAPSTSDNGSLSSSEAKLASLDGSTQTTSDKLKDLGKRLPSGWGVQLNNFLDQLAAAPGSDKDKDREALAMGAGGSDVAAAAAVQDVGRQGLEVLAEEDEGSSPRAGSARSKPLPPVWSQRPTPEQRHNKRQSVFGTLASFQKSVEEGLLGLPPRSAAVSSPPNNDAAHNDTNSESNATAKDEVAGWGAWQKRLKEARENASGLLAKAEATLGRAMTIDELIAIEPGRVDQQNATSRAGAATSTGGGAFDEANEREKAALAELSWLKSLSPAMRQSGNDGGLQPTKDETQTTRLDPETLLELEKGSGLAPLSGLGLGLGPGKGGAAGSQRRTSTSSANSNSSNQTATAKKRMSGSMPISSPSGGGDSSLGFMSMLSSAWGTGGGTTSVDGGRRPSLSPKFTSSSLHSDGGVSPGEGSTGHRRTPSNQSKTRLAARMAAAAGAGSTPSNSSGGAGKAKASMNGSGGTHAKTNNNNNWDWDAPLSQAENKRLVTSPPTKSSEQLDKGTKDGDKRDDDDWGW</sequence>
<feature type="compositionally biased region" description="Basic and acidic residues" evidence="2">
    <location>
        <begin position="82"/>
        <end position="91"/>
    </location>
</feature>
<dbReference type="GeneID" id="37039848"/>
<keyword evidence="4" id="KW-1185">Reference proteome</keyword>
<feature type="compositionally biased region" description="Polar residues" evidence="2">
    <location>
        <begin position="465"/>
        <end position="475"/>
    </location>
</feature>
<feature type="compositionally biased region" description="Low complexity" evidence="2">
    <location>
        <begin position="1"/>
        <end position="11"/>
    </location>
</feature>
<feature type="compositionally biased region" description="Acidic residues" evidence="2">
    <location>
        <begin position="185"/>
        <end position="194"/>
    </location>
</feature>
<feature type="compositionally biased region" description="Low complexity" evidence="2">
    <location>
        <begin position="510"/>
        <end position="537"/>
    </location>
</feature>
<feature type="region of interest" description="Disordered" evidence="2">
    <location>
        <begin position="611"/>
        <end position="646"/>
    </location>
</feature>
<feature type="compositionally biased region" description="Low complexity" evidence="2">
    <location>
        <begin position="248"/>
        <end position="259"/>
    </location>
</feature>
<feature type="compositionally biased region" description="Polar residues" evidence="2">
    <location>
        <begin position="264"/>
        <end position="282"/>
    </location>
</feature>
<protein>
    <submittedName>
        <fullName evidence="3">Uncharacterized protein</fullName>
    </submittedName>
</protein>
<feature type="region of interest" description="Disordered" evidence="2">
    <location>
        <begin position="746"/>
        <end position="771"/>
    </location>
</feature>
<feature type="compositionally biased region" description="Polar residues" evidence="2">
    <location>
        <begin position="686"/>
        <end position="695"/>
    </location>
</feature>
<name>A0A316YWH0_9BASI</name>
<feature type="compositionally biased region" description="Gly residues" evidence="2">
    <location>
        <begin position="830"/>
        <end position="842"/>
    </location>
</feature>
<feature type="compositionally biased region" description="Low complexity" evidence="2">
    <location>
        <begin position="485"/>
        <end position="496"/>
    </location>
</feature>
<dbReference type="AlphaFoldDB" id="A0A316YWH0"/>
<feature type="compositionally biased region" description="Basic and acidic residues" evidence="2">
    <location>
        <begin position="407"/>
        <end position="416"/>
    </location>
</feature>
<feature type="compositionally biased region" description="Low complexity" evidence="2">
    <location>
        <begin position="949"/>
        <end position="966"/>
    </location>
</feature>
<feature type="compositionally biased region" description="Low complexity" evidence="2">
    <location>
        <begin position="316"/>
        <end position="336"/>
    </location>
</feature>
<dbReference type="STRING" id="215250.A0A316YWH0"/>
<feature type="compositionally biased region" description="Low complexity" evidence="2">
    <location>
        <begin position="843"/>
        <end position="877"/>
    </location>
</feature>
<feature type="compositionally biased region" description="Basic residues" evidence="2">
    <location>
        <begin position="20"/>
        <end position="36"/>
    </location>
</feature>
<evidence type="ECO:0000313" key="3">
    <source>
        <dbReference type="EMBL" id="PWN93018.1"/>
    </source>
</evidence>
<reference evidence="3" key="1">
    <citation type="journal article" date="2018" name="Mol. Biol. Evol.">
        <title>Broad Genomic Sampling Reveals a Smut Pathogenic Ancestry of the Fungal Clade Ustilaginomycotina.</title>
        <authorList>
            <person name="Kijpornyongpan T."/>
            <person name="Mondo S.J."/>
            <person name="Barry K."/>
            <person name="Sandor L."/>
            <person name="Lee J."/>
            <person name="Lipzen A."/>
            <person name="Pangilinan J."/>
            <person name="LaButti K."/>
            <person name="Hainaut M."/>
            <person name="Henrissat B."/>
            <person name="Grigoriev I.V."/>
            <person name="Spatafora J.W."/>
            <person name="Aime M.C."/>
        </authorList>
    </citation>
    <scope>NUCLEOTIDE SEQUENCE [LARGE SCALE GENOMIC DNA]</scope>
    <source>
        <strain evidence="3">MCA 4198</strain>
    </source>
</reference>
<proteinExistence type="predicted"/>
<organism evidence="3 4">
    <name type="scientific">Acaromyces ingoldii</name>
    <dbReference type="NCBI Taxonomy" id="215250"/>
    <lineage>
        <taxon>Eukaryota</taxon>
        <taxon>Fungi</taxon>
        <taxon>Dikarya</taxon>
        <taxon>Basidiomycota</taxon>
        <taxon>Ustilaginomycotina</taxon>
        <taxon>Exobasidiomycetes</taxon>
        <taxon>Exobasidiales</taxon>
        <taxon>Cryptobasidiaceae</taxon>
        <taxon>Acaromyces</taxon>
    </lineage>
</organism>
<evidence type="ECO:0000313" key="4">
    <source>
        <dbReference type="Proteomes" id="UP000245768"/>
    </source>
</evidence>
<dbReference type="InParanoid" id="A0A316YWH0"/>
<keyword evidence="1" id="KW-0175">Coiled coil</keyword>
<dbReference type="Proteomes" id="UP000245768">
    <property type="component" value="Unassembled WGS sequence"/>
</dbReference>
<feature type="region of interest" description="Disordered" evidence="2">
    <location>
        <begin position="786"/>
        <end position="1035"/>
    </location>
</feature>
<feature type="compositionally biased region" description="Basic and acidic residues" evidence="2">
    <location>
        <begin position="801"/>
        <end position="820"/>
    </location>
</feature>
<feature type="compositionally biased region" description="Low complexity" evidence="2">
    <location>
        <begin position="211"/>
        <end position="223"/>
    </location>
</feature>
<feature type="compositionally biased region" description="Low complexity" evidence="2">
    <location>
        <begin position="364"/>
        <end position="394"/>
    </location>
</feature>
<feature type="compositionally biased region" description="Polar residues" evidence="2">
    <location>
        <begin position="53"/>
        <end position="65"/>
    </location>
</feature>
<feature type="compositionally biased region" description="Low complexity" evidence="2">
    <location>
        <begin position="750"/>
        <end position="759"/>
    </location>
</feature>
<feature type="compositionally biased region" description="Basic and acidic residues" evidence="2">
    <location>
        <begin position="1016"/>
        <end position="1035"/>
    </location>
</feature>
<dbReference type="EMBL" id="KZ819634">
    <property type="protein sequence ID" value="PWN93018.1"/>
    <property type="molecule type" value="Genomic_DNA"/>
</dbReference>
<feature type="coiled-coil region" evidence="1">
    <location>
        <begin position="426"/>
        <end position="457"/>
    </location>
</feature>
<evidence type="ECO:0000256" key="1">
    <source>
        <dbReference type="SAM" id="Coils"/>
    </source>
</evidence>
<feature type="compositionally biased region" description="Basic and acidic residues" evidence="2">
    <location>
        <begin position="497"/>
        <end position="506"/>
    </location>
</feature>
<feature type="region of interest" description="Disordered" evidence="2">
    <location>
        <begin position="459"/>
        <end position="549"/>
    </location>
</feature>
<dbReference type="RefSeq" id="XP_025380216.1">
    <property type="nucleotide sequence ID" value="XM_025517932.1"/>
</dbReference>